<dbReference type="AlphaFoldDB" id="W1XP80"/>
<protein>
    <submittedName>
        <fullName evidence="1">Uncharacterized protein</fullName>
    </submittedName>
</protein>
<accession>W1XP80</accession>
<comment type="caution">
    <text evidence="1">The sequence shown here is derived from an EMBL/GenBank/DDBJ whole genome shotgun (WGS) entry which is preliminary data.</text>
</comment>
<gene>
    <name evidence="1" type="ORF">Q604_UNBC13480G0001</name>
</gene>
<reference evidence="1" key="1">
    <citation type="submission" date="2013-12" db="EMBL/GenBank/DDBJ databases">
        <title>A Varibaculum cambriense genome reconstructed from a premature infant gut community with otherwise low bacterial novelty that shifts toward anaerobic metabolism during the third week of life.</title>
        <authorList>
            <person name="Brown C.T."/>
            <person name="Sharon I."/>
            <person name="Thomas B.C."/>
            <person name="Castelle C.J."/>
            <person name="Morowitz M.J."/>
            <person name="Banfield J.F."/>
        </authorList>
    </citation>
    <scope>NUCLEOTIDE SEQUENCE</scope>
</reference>
<proteinExistence type="predicted"/>
<feature type="non-terminal residue" evidence="1">
    <location>
        <position position="1"/>
    </location>
</feature>
<organism evidence="1">
    <name type="scientific">human gut metagenome</name>
    <dbReference type="NCBI Taxonomy" id="408170"/>
    <lineage>
        <taxon>unclassified sequences</taxon>
        <taxon>metagenomes</taxon>
        <taxon>organismal metagenomes</taxon>
    </lineage>
</organism>
<name>W1XP80_9ZZZZ</name>
<sequence length="26" mass="3128">VRHIAVKESEVIDWQDHILNKPDWAQ</sequence>
<dbReference type="EMBL" id="AZMM01013480">
    <property type="protein sequence ID" value="ETJ32042.1"/>
    <property type="molecule type" value="Genomic_DNA"/>
</dbReference>
<evidence type="ECO:0000313" key="1">
    <source>
        <dbReference type="EMBL" id="ETJ32042.1"/>
    </source>
</evidence>